<dbReference type="Proteomes" id="UP000245765">
    <property type="component" value="Unassembled WGS sequence"/>
</dbReference>
<dbReference type="EMBL" id="QGNA01000008">
    <property type="protein sequence ID" value="PWS34137.1"/>
    <property type="molecule type" value="Genomic_DNA"/>
</dbReference>
<name>A0A317F7X5_9PROT</name>
<sequence length="123" mass="13168">MTLVDTGIWIAHFRHGDARLRRLLESRLVLGHAFVIGELACGRIAERATVLRLLRELPQAVMAEPEEVLGFIEQHDLAGAGIGYVDAHLLASAALTPGALLWSGDRRLAAVAGRLGLAMPAEG</sequence>
<dbReference type="InterPro" id="IPR002716">
    <property type="entry name" value="PIN_dom"/>
</dbReference>
<dbReference type="Pfam" id="PF01850">
    <property type="entry name" value="PIN"/>
    <property type="match status" value="1"/>
</dbReference>
<accession>A0A317F7X5</accession>
<proteinExistence type="predicted"/>
<protein>
    <submittedName>
        <fullName evidence="2">VapC toxin family PIN domain ribonuclease</fullName>
    </submittedName>
</protein>
<evidence type="ECO:0000259" key="1">
    <source>
        <dbReference type="Pfam" id="PF01850"/>
    </source>
</evidence>
<dbReference type="InterPro" id="IPR029060">
    <property type="entry name" value="PIN-like_dom_sf"/>
</dbReference>
<reference evidence="3" key="1">
    <citation type="submission" date="2018-05" db="EMBL/GenBank/DDBJ databases">
        <authorList>
            <person name="Du Z."/>
            <person name="Wang X."/>
        </authorList>
    </citation>
    <scope>NUCLEOTIDE SEQUENCE [LARGE SCALE GENOMIC DNA]</scope>
    <source>
        <strain evidence="3">CQN31</strain>
    </source>
</reference>
<dbReference type="RefSeq" id="WP_109873506.1">
    <property type="nucleotide sequence ID" value="NZ_QGNA01000008.1"/>
</dbReference>
<gene>
    <name evidence="2" type="ORF">DFH01_26270</name>
</gene>
<dbReference type="AlphaFoldDB" id="A0A317F7X5"/>
<comment type="caution">
    <text evidence="2">The sequence shown here is derived from an EMBL/GenBank/DDBJ whole genome shotgun (WGS) entry which is preliminary data.</text>
</comment>
<dbReference type="SUPFAM" id="SSF88723">
    <property type="entry name" value="PIN domain-like"/>
    <property type="match status" value="1"/>
</dbReference>
<evidence type="ECO:0000313" key="3">
    <source>
        <dbReference type="Proteomes" id="UP000245765"/>
    </source>
</evidence>
<feature type="domain" description="PIN" evidence="1">
    <location>
        <begin position="3"/>
        <end position="113"/>
    </location>
</feature>
<dbReference type="OrthoDB" id="329172at2"/>
<keyword evidence="3" id="KW-1185">Reference proteome</keyword>
<organism evidence="2 3">
    <name type="scientific">Falsiroseomonas bella</name>
    <dbReference type="NCBI Taxonomy" id="2184016"/>
    <lineage>
        <taxon>Bacteria</taxon>
        <taxon>Pseudomonadati</taxon>
        <taxon>Pseudomonadota</taxon>
        <taxon>Alphaproteobacteria</taxon>
        <taxon>Acetobacterales</taxon>
        <taxon>Roseomonadaceae</taxon>
        <taxon>Falsiroseomonas</taxon>
    </lineage>
</organism>
<evidence type="ECO:0000313" key="2">
    <source>
        <dbReference type="EMBL" id="PWS34137.1"/>
    </source>
</evidence>
<dbReference type="Gene3D" id="3.40.50.1010">
    <property type="entry name" value="5'-nuclease"/>
    <property type="match status" value="1"/>
</dbReference>